<gene>
    <name evidence="1" type="ORF">BRAPAZ1V2_A09P22700.2</name>
</gene>
<evidence type="ECO:0000313" key="1">
    <source>
        <dbReference type="EMBL" id="CAG7861803.1"/>
    </source>
</evidence>
<protein>
    <submittedName>
        <fullName evidence="1">Uncharacterized protein</fullName>
    </submittedName>
</protein>
<dbReference type="EMBL" id="LS974625">
    <property type="protein sequence ID" value="CAG7861803.1"/>
    <property type="molecule type" value="Genomic_DNA"/>
</dbReference>
<dbReference type="AlphaFoldDB" id="A0A8D9CV99"/>
<evidence type="ECO:0000313" key="2">
    <source>
        <dbReference type="Proteomes" id="UP000694005"/>
    </source>
</evidence>
<name>A0A8D9CV99_BRACM</name>
<dbReference type="Proteomes" id="UP000694005">
    <property type="component" value="Chromosome A09"/>
</dbReference>
<organism evidence="1 2">
    <name type="scientific">Brassica campestris</name>
    <name type="common">Field mustard</name>
    <dbReference type="NCBI Taxonomy" id="3711"/>
    <lineage>
        <taxon>Eukaryota</taxon>
        <taxon>Viridiplantae</taxon>
        <taxon>Streptophyta</taxon>
        <taxon>Embryophyta</taxon>
        <taxon>Tracheophyta</taxon>
        <taxon>Spermatophyta</taxon>
        <taxon>Magnoliopsida</taxon>
        <taxon>eudicotyledons</taxon>
        <taxon>Gunneridae</taxon>
        <taxon>Pentapetalae</taxon>
        <taxon>rosids</taxon>
        <taxon>malvids</taxon>
        <taxon>Brassicales</taxon>
        <taxon>Brassicaceae</taxon>
        <taxon>Brassiceae</taxon>
        <taxon>Brassica</taxon>
    </lineage>
</organism>
<reference evidence="1 2" key="1">
    <citation type="submission" date="2021-07" db="EMBL/GenBank/DDBJ databases">
        <authorList>
            <consortium name="Genoscope - CEA"/>
            <person name="William W."/>
        </authorList>
    </citation>
    <scope>NUCLEOTIDE SEQUENCE [LARGE SCALE GENOMIC DNA]</scope>
</reference>
<accession>A0A8D9CV99</accession>
<proteinExistence type="predicted"/>
<sequence>MTPRLLPLIWNNDDIEEVMMIHRQRRRPTHKEVEDGGEL</sequence>
<dbReference type="Gramene" id="A09p22700.2_BraZ1">
    <property type="protein sequence ID" value="A09p22700.2_BraZ1.CDS"/>
    <property type="gene ID" value="A09g22700.2_BraZ1"/>
</dbReference>